<protein>
    <recommendedName>
        <fullName evidence="3">FAD-binding PCMH-type domain-containing protein</fullName>
    </recommendedName>
</protein>
<dbReference type="InterPro" id="IPR012951">
    <property type="entry name" value="BBE"/>
</dbReference>
<comment type="caution">
    <text evidence="5">The sequence shown here is derived from an EMBL/GenBank/DDBJ whole genome shotgun (WGS) entry which is preliminary data.</text>
</comment>
<dbReference type="InterPro" id="IPR036318">
    <property type="entry name" value="FAD-bd_PCMH-like_sf"/>
</dbReference>
<dbReference type="AlphaFoldDB" id="A0A814WPD8"/>
<name>A0A814WPD8_9BILA</name>
<evidence type="ECO:0000313" key="7">
    <source>
        <dbReference type="EMBL" id="CAF3969335.1"/>
    </source>
</evidence>
<dbReference type="Proteomes" id="UP000677228">
    <property type="component" value="Unassembled WGS sequence"/>
</dbReference>
<keyword evidence="8" id="KW-1185">Reference proteome</keyword>
<evidence type="ECO:0000256" key="2">
    <source>
        <dbReference type="ARBA" id="ARBA00023002"/>
    </source>
</evidence>
<dbReference type="OrthoDB" id="9983560at2759"/>
<dbReference type="InterPro" id="IPR050432">
    <property type="entry name" value="FAD-linked_Oxidoreductases_BP"/>
</dbReference>
<dbReference type="SUPFAM" id="SSF56176">
    <property type="entry name" value="FAD-binding/transporter-associated domain-like"/>
    <property type="match status" value="1"/>
</dbReference>
<dbReference type="InterPro" id="IPR016169">
    <property type="entry name" value="FAD-bd_PCMH_sub2"/>
</dbReference>
<dbReference type="PROSITE" id="PS51387">
    <property type="entry name" value="FAD_PCMH"/>
    <property type="match status" value="1"/>
</dbReference>
<reference evidence="5" key="1">
    <citation type="submission" date="2021-02" db="EMBL/GenBank/DDBJ databases">
        <authorList>
            <person name="Nowell W R."/>
        </authorList>
    </citation>
    <scope>NUCLEOTIDE SEQUENCE</scope>
</reference>
<dbReference type="PANTHER" id="PTHR13878:SF91">
    <property type="entry name" value="FAD BINDING DOMAIN PROTEIN (AFU_ORTHOLOGUE AFUA_6G12070)-RELATED"/>
    <property type="match status" value="1"/>
</dbReference>
<evidence type="ECO:0000313" key="4">
    <source>
        <dbReference type="EMBL" id="CAF1052714.1"/>
    </source>
</evidence>
<sequence>MFNSSIQGKLLQPLPSASSCHNPNFNQNQCNITQNNWFNAVWRGDQSGAMQNINWEADGNQTCLISSPKQTQCYQGSVPRYAVNATSASDIQKAVQFAANYNLRLVIKNTGHDYLGRSTAPGSLMIWTHYMKSISIIDNYIPDGCNISAISAVRVTAGVQGGEMYAALDAQNLVAVGGASATVGPVGGYVQGAGHGPLSRLHGLAADNVLQFEAVTADGVLRTANACQNKDLFWALRGGGGGTFAVVVSATFKTYPSPTIVGAIYAVTATNDSVYSSFITEFIRITPTLADAGWSGYFYLYPSRTFLMAYLMPNANVSYAEATLSSLLIGRSTNSGLSITGDVFFMPSFYSYFQALLLNANPTGTNAIIGSRLIPRSVVDNSPDQFAQTLLKIQPPSSTSGQVIGHLVAGGEVAMNNGTNTSLNPAWRKALLHVVYANGWSDTATLTEQSQIAVQVTTNVELLKNLTSDSGCYLNEADPNDPNWQQSFFGINYDRLKTIKDQIDPNGLFICKNCVGSEEWTNDLNCPSRATMKNNRVYFSILIVYLLFCCLK</sequence>
<comment type="similarity">
    <text evidence="1">Belongs to the oxygen-dependent FAD-linked oxidoreductase family.</text>
</comment>
<dbReference type="Gene3D" id="3.30.465.10">
    <property type="match status" value="2"/>
</dbReference>
<dbReference type="Pfam" id="PF01565">
    <property type="entry name" value="FAD_binding_4"/>
    <property type="match status" value="1"/>
</dbReference>
<dbReference type="Proteomes" id="UP000681722">
    <property type="component" value="Unassembled WGS sequence"/>
</dbReference>
<organism evidence="5 8">
    <name type="scientific">Didymodactylos carnosus</name>
    <dbReference type="NCBI Taxonomy" id="1234261"/>
    <lineage>
        <taxon>Eukaryota</taxon>
        <taxon>Metazoa</taxon>
        <taxon>Spiralia</taxon>
        <taxon>Gnathifera</taxon>
        <taxon>Rotifera</taxon>
        <taxon>Eurotatoria</taxon>
        <taxon>Bdelloidea</taxon>
        <taxon>Philodinida</taxon>
        <taxon>Philodinidae</taxon>
        <taxon>Didymodactylos</taxon>
    </lineage>
</organism>
<dbReference type="Proteomes" id="UP000663829">
    <property type="component" value="Unassembled WGS sequence"/>
</dbReference>
<evidence type="ECO:0000256" key="1">
    <source>
        <dbReference type="ARBA" id="ARBA00005466"/>
    </source>
</evidence>
<feature type="domain" description="FAD-binding PCMH-type" evidence="3">
    <location>
        <begin position="74"/>
        <end position="257"/>
    </location>
</feature>
<dbReference type="GO" id="GO:0071949">
    <property type="term" value="F:FAD binding"/>
    <property type="evidence" value="ECO:0007669"/>
    <property type="project" value="InterPro"/>
</dbReference>
<dbReference type="EMBL" id="CAJOBC010008729">
    <property type="protein sequence ID" value="CAF3969335.1"/>
    <property type="molecule type" value="Genomic_DNA"/>
</dbReference>
<dbReference type="GO" id="GO:0016491">
    <property type="term" value="F:oxidoreductase activity"/>
    <property type="evidence" value="ECO:0007669"/>
    <property type="project" value="UniProtKB-KW"/>
</dbReference>
<dbReference type="InterPro" id="IPR006094">
    <property type="entry name" value="Oxid_FAD_bind_N"/>
</dbReference>
<keyword evidence="2" id="KW-0560">Oxidoreductase</keyword>
<evidence type="ECO:0000313" key="5">
    <source>
        <dbReference type="EMBL" id="CAF1204979.1"/>
    </source>
</evidence>
<dbReference type="InterPro" id="IPR016166">
    <property type="entry name" value="FAD-bd_PCMH"/>
</dbReference>
<dbReference type="EMBL" id="CAJNOK010008051">
    <property type="protein sequence ID" value="CAF1052714.1"/>
    <property type="molecule type" value="Genomic_DNA"/>
</dbReference>
<dbReference type="Pfam" id="PF08031">
    <property type="entry name" value="BBE"/>
    <property type="match status" value="1"/>
</dbReference>
<evidence type="ECO:0000259" key="3">
    <source>
        <dbReference type="PROSITE" id="PS51387"/>
    </source>
</evidence>
<dbReference type="EMBL" id="CAJOBA010008065">
    <property type="protein sequence ID" value="CAF3819371.1"/>
    <property type="molecule type" value="Genomic_DNA"/>
</dbReference>
<gene>
    <name evidence="5" type="ORF">GPM918_LOCUS23916</name>
    <name evidence="4" type="ORF">OVA965_LOCUS17022</name>
    <name evidence="7" type="ORF">SRO942_LOCUS23917</name>
    <name evidence="6" type="ORF">TMI583_LOCUS17033</name>
</gene>
<dbReference type="PANTHER" id="PTHR13878">
    <property type="entry name" value="GULONOLACTONE OXIDASE"/>
    <property type="match status" value="1"/>
</dbReference>
<proteinExistence type="inferred from homology"/>
<evidence type="ECO:0000313" key="8">
    <source>
        <dbReference type="Proteomes" id="UP000663829"/>
    </source>
</evidence>
<evidence type="ECO:0000313" key="6">
    <source>
        <dbReference type="EMBL" id="CAF3819371.1"/>
    </source>
</evidence>
<dbReference type="EMBL" id="CAJNOQ010008727">
    <property type="protein sequence ID" value="CAF1204979.1"/>
    <property type="molecule type" value="Genomic_DNA"/>
</dbReference>
<accession>A0A814WPD8</accession>
<dbReference type="Proteomes" id="UP000682733">
    <property type="component" value="Unassembled WGS sequence"/>
</dbReference>